<sequence length="103" mass="11681">MPGRIRIACTVRPKTATVGVGTDEPQRQVQPDCEILLSELMTKHMTKSIRIGSERCRLTDEHTPESIQEGPEAVNARYLLDEKVKGQRRLITHQRALVAVQHR</sequence>
<name>A0AAD5WEJ8_PARTN</name>
<proteinExistence type="predicted"/>
<evidence type="ECO:0000313" key="2">
    <source>
        <dbReference type="Proteomes" id="UP001196413"/>
    </source>
</evidence>
<protein>
    <submittedName>
        <fullName evidence="1">Uncharacterized protein</fullName>
    </submittedName>
</protein>
<organism evidence="1 2">
    <name type="scientific">Parelaphostrongylus tenuis</name>
    <name type="common">Meningeal worm</name>
    <dbReference type="NCBI Taxonomy" id="148309"/>
    <lineage>
        <taxon>Eukaryota</taxon>
        <taxon>Metazoa</taxon>
        <taxon>Ecdysozoa</taxon>
        <taxon>Nematoda</taxon>
        <taxon>Chromadorea</taxon>
        <taxon>Rhabditida</taxon>
        <taxon>Rhabditina</taxon>
        <taxon>Rhabditomorpha</taxon>
        <taxon>Strongyloidea</taxon>
        <taxon>Metastrongylidae</taxon>
        <taxon>Parelaphostrongylus</taxon>
    </lineage>
</organism>
<evidence type="ECO:0000313" key="1">
    <source>
        <dbReference type="EMBL" id="KAJ1367296.1"/>
    </source>
</evidence>
<accession>A0AAD5WEJ8</accession>
<dbReference type="EMBL" id="JAHQIW010005837">
    <property type="protein sequence ID" value="KAJ1367296.1"/>
    <property type="molecule type" value="Genomic_DNA"/>
</dbReference>
<reference evidence="1" key="1">
    <citation type="submission" date="2021-06" db="EMBL/GenBank/DDBJ databases">
        <title>Parelaphostrongylus tenuis whole genome reference sequence.</title>
        <authorList>
            <person name="Garwood T.J."/>
            <person name="Larsen P.A."/>
            <person name="Fountain-Jones N.M."/>
            <person name="Garbe J.R."/>
            <person name="Macchietto M.G."/>
            <person name="Kania S.A."/>
            <person name="Gerhold R.W."/>
            <person name="Richards J.E."/>
            <person name="Wolf T.M."/>
        </authorList>
    </citation>
    <scope>NUCLEOTIDE SEQUENCE</scope>
    <source>
        <strain evidence="1">MNPRO001-30</strain>
        <tissue evidence="1">Meninges</tissue>
    </source>
</reference>
<gene>
    <name evidence="1" type="ORF">KIN20_028180</name>
</gene>
<dbReference type="AlphaFoldDB" id="A0AAD5WEJ8"/>
<comment type="caution">
    <text evidence="1">The sequence shown here is derived from an EMBL/GenBank/DDBJ whole genome shotgun (WGS) entry which is preliminary data.</text>
</comment>
<dbReference type="Proteomes" id="UP001196413">
    <property type="component" value="Unassembled WGS sequence"/>
</dbReference>
<keyword evidence="2" id="KW-1185">Reference proteome</keyword>